<evidence type="ECO:0000259" key="2">
    <source>
        <dbReference type="Pfam" id="PF25485"/>
    </source>
</evidence>
<name>X0C4T1_FUSOX</name>
<dbReference type="EMBL" id="JH658576">
    <property type="protein sequence ID" value="EXK77762.1"/>
    <property type="molecule type" value="Genomic_DNA"/>
</dbReference>
<dbReference type="Gene3D" id="1.10.510.10">
    <property type="entry name" value="Transferase(Phosphotransferase) domain 1"/>
    <property type="match status" value="1"/>
</dbReference>
<feature type="compositionally biased region" description="Low complexity" evidence="1">
    <location>
        <begin position="588"/>
        <end position="693"/>
    </location>
</feature>
<reference evidence="3 4" key="1">
    <citation type="submission" date="2011-11" db="EMBL/GenBank/DDBJ databases">
        <title>The Genome Sequence of Fusarium oxysporum PHW815.</title>
        <authorList>
            <consortium name="The Broad Institute Genome Sequencing Platform"/>
            <person name="Ma L.-J."/>
            <person name="Gale L.R."/>
            <person name="Schwartz D.C."/>
            <person name="Zhou S."/>
            <person name="Corby-Kistler H."/>
            <person name="Young S.K."/>
            <person name="Zeng Q."/>
            <person name="Gargeya S."/>
            <person name="Fitzgerald M."/>
            <person name="Haas B."/>
            <person name="Abouelleil A."/>
            <person name="Alvarado L."/>
            <person name="Arachchi H.M."/>
            <person name="Berlin A."/>
            <person name="Brown A."/>
            <person name="Chapman S.B."/>
            <person name="Chen Z."/>
            <person name="Dunbar C."/>
            <person name="Freedman E."/>
            <person name="Gearin G."/>
            <person name="Goldberg J."/>
            <person name="Griggs A."/>
            <person name="Gujja S."/>
            <person name="Heiman D."/>
            <person name="Howarth C."/>
            <person name="Larson L."/>
            <person name="Lui A."/>
            <person name="MacDonald P.J.P."/>
            <person name="Montmayeur A."/>
            <person name="Murphy C."/>
            <person name="Neiman D."/>
            <person name="Pearson M."/>
            <person name="Priest M."/>
            <person name="Roberts A."/>
            <person name="Saif S."/>
            <person name="Shea T."/>
            <person name="Shenoy N."/>
            <person name="Sisk P."/>
            <person name="Stolte C."/>
            <person name="Sykes S."/>
            <person name="Wortman J."/>
            <person name="Nusbaum C."/>
            <person name="Birren B."/>
        </authorList>
    </citation>
    <scope>NUCLEOTIDE SEQUENCE [LARGE SCALE GENOMIC DNA]</scope>
    <source>
        <strain evidence="3 4">54005</strain>
    </source>
</reference>
<dbReference type="SUPFAM" id="SSF56112">
    <property type="entry name" value="Protein kinase-like (PK-like)"/>
    <property type="match status" value="1"/>
</dbReference>
<keyword evidence="4" id="KW-1185">Reference proteome</keyword>
<dbReference type="PANTHER" id="PTHR37542">
    <property type="entry name" value="HELO DOMAIN-CONTAINING PROTEIN-RELATED"/>
    <property type="match status" value="1"/>
</dbReference>
<feature type="compositionally biased region" description="Low complexity" evidence="1">
    <location>
        <begin position="554"/>
        <end position="581"/>
    </location>
</feature>
<dbReference type="InterPro" id="IPR057230">
    <property type="entry name" value="DUF7908"/>
</dbReference>
<sequence>MKNSLAASACLKAQHIFLTSCNNRAQHSEHSDDGNNPIVPARLPLVLDPSQLTRIDMLSSTIGSALYQEATVLIEEKRVQSNMKGKIEPHVEALGLLLSQPPIPSFQTFPCLRYTEERGGFRLVFQFPSSTEKARSLLSVLSGSNGPLPDVGTRLSLAVQVCQTLLSSHTAGWLHKDLRFENILLVSPLSAQSTDRLGRPYPCGFSFARQGEPSESFERYMDAYSLGCILIEIAEWTPLRKIIKKLIDNSSSVDVKLSDLALLLQSMHGRYITEGVASFRLGAASMKMLVLCIPAGDEKPDLADFYSALEDMAACIIEPPGRIVIFLIREPTPNTQKRSFNRRQNTDKRFVGNGSPDTCTYAESFNLAQEQLFIDGVPLFYNGQEYTELRARPVPPVRNPDVPDGAGFCLARDGTVYVTFTSGPAGCVPIILEVYDKRQCQNGRLVGLDTTTSAAETATSTSKAISSGSSTNIEAKDTSTAESSYENATESSSISQYQSVAPISEPTTSSKASTTESSSASTSSSFTTGITTSEASTEPTVSSPVPRESSTEGVSLTTALTLTSAVSTSSETEESTSIKPASSEKSEAGTTSSEESTSSVEPETSTVESTTAASESETTTVQTATSTESTTSEISTSESTTLETSTSESNTLQSSTLQSTSSESTTNRPSTTIVQTTSNSPTTTTLGATPTNTDECTALSNPYIASNGDRFDLSCSSNVVFLSGGGSAQADLVDCLEDCPTDPGCEGAQYTKANQNCVFLVQKVVTVPNNAYDVAFRG</sequence>
<dbReference type="HOGENOM" id="CLU_359818_0_0_1"/>
<dbReference type="OrthoDB" id="1911848at2759"/>
<feature type="compositionally biased region" description="Low complexity" evidence="1">
    <location>
        <begin position="452"/>
        <end position="471"/>
    </location>
</feature>
<dbReference type="PANTHER" id="PTHR37542:SF3">
    <property type="entry name" value="PRION-INHIBITION AND PROPAGATION HELO DOMAIN-CONTAINING PROTEIN"/>
    <property type="match status" value="1"/>
</dbReference>
<feature type="compositionally biased region" description="Polar residues" evidence="1">
    <location>
        <begin position="534"/>
        <end position="543"/>
    </location>
</feature>
<dbReference type="Pfam" id="PF25485">
    <property type="entry name" value="DUF7908"/>
    <property type="match status" value="1"/>
</dbReference>
<feature type="domain" description="DUF7908" evidence="2">
    <location>
        <begin position="335"/>
        <end position="436"/>
    </location>
</feature>
<dbReference type="InterPro" id="IPR011009">
    <property type="entry name" value="Kinase-like_dom_sf"/>
</dbReference>
<gene>
    <name evidence="3" type="ORF">FOQG_17547</name>
</gene>
<proteinExistence type="predicted"/>
<organism evidence="3 4">
    <name type="scientific">Fusarium oxysporum f. sp. raphani 54005</name>
    <dbReference type="NCBI Taxonomy" id="1089458"/>
    <lineage>
        <taxon>Eukaryota</taxon>
        <taxon>Fungi</taxon>
        <taxon>Dikarya</taxon>
        <taxon>Ascomycota</taxon>
        <taxon>Pezizomycotina</taxon>
        <taxon>Sordariomycetes</taxon>
        <taxon>Hypocreomycetidae</taxon>
        <taxon>Hypocreales</taxon>
        <taxon>Nectriaceae</taxon>
        <taxon>Fusarium</taxon>
        <taxon>Fusarium oxysporum species complex</taxon>
    </lineage>
</organism>
<accession>X0C4T1</accession>
<feature type="compositionally biased region" description="Polar residues" evidence="1">
    <location>
        <begin position="480"/>
        <end position="501"/>
    </location>
</feature>
<feature type="region of interest" description="Disordered" evidence="1">
    <location>
        <begin position="452"/>
        <end position="693"/>
    </location>
</feature>
<dbReference type="Proteomes" id="UP000030663">
    <property type="component" value="Unassembled WGS sequence"/>
</dbReference>
<evidence type="ECO:0000256" key="1">
    <source>
        <dbReference type="SAM" id="MobiDB-lite"/>
    </source>
</evidence>
<evidence type="ECO:0000313" key="4">
    <source>
        <dbReference type="Proteomes" id="UP000030663"/>
    </source>
</evidence>
<evidence type="ECO:0000313" key="3">
    <source>
        <dbReference type="EMBL" id="EXK77762.1"/>
    </source>
</evidence>
<feature type="compositionally biased region" description="Low complexity" evidence="1">
    <location>
        <begin position="504"/>
        <end position="533"/>
    </location>
</feature>
<protein>
    <recommendedName>
        <fullName evidence="2">DUF7908 domain-containing protein</fullName>
    </recommendedName>
</protein>
<dbReference type="AlphaFoldDB" id="X0C4T1"/>